<evidence type="ECO:0000313" key="4">
    <source>
        <dbReference type="EMBL" id="ARD66159.1"/>
    </source>
</evidence>
<dbReference type="GO" id="GO:0004553">
    <property type="term" value="F:hydrolase activity, hydrolyzing O-glycosyl compounds"/>
    <property type="evidence" value="ECO:0007669"/>
    <property type="project" value="InterPro"/>
</dbReference>
<feature type="domain" description="Dockerin" evidence="3">
    <location>
        <begin position="423"/>
        <end position="490"/>
    </location>
</feature>
<dbReference type="Gene3D" id="2.60.40.3630">
    <property type="match status" value="1"/>
</dbReference>
<dbReference type="EMBL" id="CP019962">
    <property type="protein sequence ID" value="ARD66159.1"/>
    <property type="molecule type" value="Genomic_DNA"/>
</dbReference>
<dbReference type="Pfam" id="PF07523">
    <property type="entry name" value="Big_3"/>
    <property type="match status" value="1"/>
</dbReference>
<sequence>MKKVINILAFIVLVLLIGIFPVCAENSGVEQSQVIQINKTNFPDENFRSYVKDEVAKGGDVLTPEMIERTNAIFVSERLIKNLDGILYFKNLENLFCSNNYLTELDVRGLIHLKNLSCFDNYLGVLDLTENSELENLLCWNNRITSIHLKENSSLKQITCNLNQLETLDLDEAINLEKIYCSENRLTRLNVNELKKLTQLYCSNNQLSSLDVKNNENLTELDCSSNQLNELDLSGATYLRSLACYNNCLAKLNIEKNTYLNSGTSYTSGQTVSALKVVENTNGFEMDLKALDLMEEDFEKITMTGGGVLNKETGIVTFIDRPYAVYYEYNTGNKGLEMRVDIPIKSVSEITLVQMPVKTLYAFGEDLDLAGLKIEALYNDGSREIVNENLQGMGYSSEIAGAQTLTVIYKEKTVQFTVEVLEPEYLLGDINADMAINSSDALQALRHSVKEIVLTADMFIRADVTKDNLVNASDALQILRYAVKEIDRFE</sequence>
<name>A0AAC9QUW9_EUBLI</name>
<dbReference type="InterPro" id="IPR022038">
    <property type="entry name" value="Ig-like_bact"/>
</dbReference>
<dbReference type="PANTHER" id="PTHR47566">
    <property type="match status" value="1"/>
</dbReference>
<dbReference type="Pfam" id="PF00404">
    <property type="entry name" value="Dockerin_1"/>
    <property type="match status" value="1"/>
</dbReference>
<dbReference type="GO" id="GO:0000272">
    <property type="term" value="P:polysaccharide catabolic process"/>
    <property type="evidence" value="ECO:0007669"/>
    <property type="project" value="InterPro"/>
</dbReference>
<dbReference type="InterPro" id="IPR052574">
    <property type="entry name" value="CDIRP"/>
</dbReference>
<dbReference type="InterPro" id="IPR032675">
    <property type="entry name" value="LRR_dom_sf"/>
</dbReference>
<evidence type="ECO:0000256" key="2">
    <source>
        <dbReference type="ARBA" id="ARBA00022737"/>
    </source>
</evidence>
<dbReference type="InterPro" id="IPR036439">
    <property type="entry name" value="Dockerin_dom_sf"/>
</dbReference>
<protein>
    <recommendedName>
        <fullName evidence="3">Dockerin domain-containing protein</fullName>
    </recommendedName>
</protein>
<dbReference type="CDD" id="cd14256">
    <property type="entry name" value="Dockerin_I"/>
    <property type="match status" value="1"/>
</dbReference>
<reference evidence="5" key="1">
    <citation type="journal article" date="2017" name="Sci. Rep.">
        <title>Determination of the Genome and Primary Transcriptome of Syngas Fermenting Eubacterium limosum ATCC 8486.</title>
        <authorList>
            <person name="Song Y."/>
            <person name="Shin J."/>
            <person name="Jeong Y."/>
            <person name="Jin S."/>
            <person name="Lee J.K."/>
            <person name="Kim D.R."/>
            <person name="Kim S.C."/>
            <person name="Cho S."/>
            <person name="Cho B.K."/>
        </authorList>
    </citation>
    <scope>NUCLEOTIDE SEQUENCE [LARGE SCALE GENOMIC DNA]</scope>
    <source>
        <strain evidence="5">ATCC 8486</strain>
    </source>
</reference>
<gene>
    <name evidence="4" type="ORF">B2M23_11655</name>
</gene>
<keyword evidence="2" id="KW-0677">Repeat</keyword>
<dbReference type="RefSeq" id="WP_052237228.1">
    <property type="nucleotide sequence ID" value="NZ_CP019962.1"/>
</dbReference>
<accession>A0AAC9QUW9</accession>
<dbReference type="GO" id="GO:0035591">
    <property type="term" value="F:signaling adaptor activity"/>
    <property type="evidence" value="ECO:0007669"/>
    <property type="project" value="TreeGrafter"/>
</dbReference>
<dbReference type="InterPro" id="IPR002105">
    <property type="entry name" value="Dockerin_1_rpt"/>
</dbReference>
<evidence type="ECO:0000313" key="5">
    <source>
        <dbReference type="Proteomes" id="UP000192391"/>
    </source>
</evidence>
<dbReference type="SUPFAM" id="SSF63446">
    <property type="entry name" value="Type I dockerin domain"/>
    <property type="match status" value="1"/>
</dbReference>
<dbReference type="PANTHER" id="PTHR47566:SF1">
    <property type="entry name" value="PROTEIN NUD1"/>
    <property type="match status" value="1"/>
</dbReference>
<dbReference type="SUPFAM" id="SSF52058">
    <property type="entry name" value="L domain-like"/>
    <property type="match status" value="1"/>
</dbReference>
<dbReference type="InterPro" id="IPR016134">
    <property type="entry name" value="Dockerin_dom"/>
</dbReference>
<organism evidence="4 5">
    <name type="scientific">Eubacterium limosum</name>
    <dbReference type="NCBI Taxonomy" id="1736"/>
    <lineage>
        <taxon>Bacteria</taxon>
        <taxon>Bacillati</taxon>
        <taxon>Bacillota</taxon>
        <taxon>Clostridia</taxon>
        <taxon>Eubacteriales</taxon>
        <taxon>Eubacteriaceae</taxon>
        <taxon>Eubacterium</taxon>
    </lineage>
</organism>
<dbReference type="Gene3D" id="3.80.10.10">
    <property type="entry name" value="Ribonuclease Inhibitor"/>
    <property type="match status" value="1"/>
</dbReference>
<evidence type="ECO:0000256" key="1">
    <source>
        <dbReference type="ARBA" id="ARBA00022614"/>
    </source>
</evidence>
<dbReference type="Proteomes" id="UP000192391">
    <property type="component" value="Chromosome"/>
</dbReference>
<proteinExistence type="predicted"/>
<evidence type="ECO:0000259" key="3">
    <source>
        <dbReference type="PROSITE" id="PS51766"/>
    </source>
</evidence>
<dbReference type="Gene3D" id="1.10.1330.10">
    <property type="entry name" value="Dockerin domain"/>
    <property type="match status" value="1"/>
</dbReference>
<dbReference type="KEGG" id="elim:B2M23_11655"/>
<dbReference type="PROSITE" id="PS51766">
    <property type="entry name" value="DOCKERIN"/>
    <property type="match status" value="1"/>
</dbReference>
<keyword evidence="1" id="KW-0433">Leucine-rich repeat</keyword>
<dbReference type="AlphaFoldDB" id="A0AAC9QUW9"/>